<dbReference type="AlphaFoldDB" id="A0A179D0Z5"/>
<evidence type="ECO:0000313" key="1">
    <source>
        <dbReference type="EMBL" id="OAQ15835.1"/>
    </source>
</evidence>
<dbReference type="PATRIC" id="fig|1261658.3.peg.859"/>
<proteinExistence type="predicted"/>
<dbReference type="RefSeq" id="WP_064318306.1">
    <property type="nucleotide sequence ID" value="NZ_JACI01000001.1"/>
</dbReference>
<accession>A0A179D0Z5</accession>
<dbReference type="Proteomes" id="UP000078358">
    <property type="component" value="Unassembled WGS sequence"/>
</dbReference>
<organism evidence="1 2">
    <name type="scientific">Bibersteinia trehalosi Y31</name>
    <dbReference type="NCBI Taxonomy" id="1261658"/>
    <lineage>
        <taxon>Bacteria</taxon>
        <taxon>Pseudomonadati</taxon>
        <taxon>Pseudomonadota</taxon>
        <taxon>Gammaproteobacteria</taxon>
        <taxon>Pasteurellales</taxon>
        <taxon>Pasteurellaceae</taxon>
        <taxon>Bibersteinia</taxon>
    </lineage>
</organism>
<dbReference type="EMBL" id="JACI01000001">
    <property type="protein sequence ID" value="OAQ15835.1"/>
    <property type="molecule type" value="Genomic_DNA"/>
</dbReference>
<reference evidence="1 2" key="1">
    <citation type="submission" date="2014-01" db="EMBL/GenBank/DDBJ databases">
        <authorList>
            <person name="Zuccon D."/>
        </authorList>
    </citation>
    <scope>NUCLEOTIDE SEQUENCE [LARGE SCALE GENOMIC DNA]</scope>
    <source>
        <strain evidence="1 2">Y31</strain>
    </source>
</reference>
<protein>
    <submittedName>
        <fullName evidence="1">Uncharacterized protein</fullName>
    </submittedName>
</protein>
<name>A0A179D0Z5_BIBTR</name>
<comment type="caution">
    <text evidence="1">The sequence shown here is derived from an EMBL/GenBank/DDBJ whole genome shotgun (WGS) entry which is preliminary data.</text>
</comment>
<evidence type="ECO:0000313" key="2">
    <source>
        <dbReference type="Proteomes" id="UP000078358"/>
    </source>
</evidence>
<sequence>MRLFANHKIITPCGFEIDYKTFENKIVKFTHYKYEDVWFEIKIDDPTKNDFIIGFVIKNKHLLASDKIRNELKNTVSLHEEMNYHENKVIYISTPKLEENEIVSTLNVFSKIILDSPSFLDK</sequence>
<gene>
    <name evidence="1" type="ORF">F480_04270</name>
</gene>